<dbReference type="Pfam" id="PF13527">
    <property type="entry name" value="Acetyltransf_9"/>
    <property type="match status" value="1"/>
</dbReference>
<keyword evidence="2 4" id="KW-0808">Transferase</keyword>
<feature type="active site" description="Proton donor" evidence="4">
    <location>
        <position position="124"/>
    </location>
</feature>
<dbReference type="GO" id="GO:0030649">
    <property type="term" value="P:aminoglycoside antibiotic catabolic process"/>
    <property type="evidence" value="ECO:0007669"/>
    <property type="project" value="TreeGrafter"/>
</dbReference>
<comment type="similarity">
    <text evidence="1 4">Belongs to the acetyltransferase Eis family.</text>
</comment>
<evidence type="ECO:0000256" key="4">
    <source>
        <dbReference type="HAMAP-Rule" id="MF_01812"/>
    </source>
</evidence>
<dbReference type="HAMAP" id="MF_01812">
    <property type="entry name" value="Eis"/>
    <property type="match status" value="1"/>
</dbReference>
<feature type="domain" description="N-acetyltransferase" evidence="6">
    <location>
        <begin position="4"/>
        <end position="153"/>
    </location>
</feature>
<dbReference type="GO" id="GO:0034069">
    <property type="term" value="F:aminoglycoside N-acetyltransferase activity"/>
    <property type="evidence" value="ECO:0007669"/>
    <property type="project" value="TreeGrafter"/>
</dbReference>
<comment type="caution">
    <text evidence="4">Lacks conserved residue(s) required for the propagation of feature annotation.</text>
</comment>
<dbReference type="NCBIfam" id="NF002367">
    <property type="entry name" value="PRK01346.1-4"/>
    <property type="match status" value="1"/>
</dbReference>
<dbReference type="InterPro" id="IPR051554">
    <property type="entry name" value="Acetyltransferase_Eis"/>
</dbReference>
<gene>
    <name evidence="7" type="ORF">BJY18_001077</name>
</gene>
<proteinExistence type="inferred from homology"/>
<dbReference type="SUPFAM" id="SSF55718">
    <property type="entry name" value="SCP-like"/>
    <property type="match status" value="1"/>
</dbReference>
<dbReference type="InterPro" id="IPR041380">
    <property type="entry name" value="Acetyltransf_17"/>
</dbReference>
<feature type="binding site" evidence="4">
    <location>
        <begin position="83"/>
        <end position="85"/>
    </location>
    <ligand>
        <name>acetyl-CoA</name>
        <dbReference type="ChEBI" id="CHEBI:57288"/>
    </ligand>
</feature>
<accession>A0A840IQV2</accession>
<dbReference type="InterPro" id="IPR025559">
    <property type="entry name" value="Eis_dom"/>
</dbReference>
<dbReference type="InterPro" id="IPR016181">
    <property type="entry name" value="Acyl_CoA_acyltransferase"/>
</dbReference>
<protein>
    <submittedName>
        <fullName evidence="7">Putative acetyltransferase</fullName>
    </submittedName>
</protein>
<organism evidence="7 8">
    <name type="scientific">Amycolatopsis jiangsuensis</name>
    <dbReference type="NCBI Taxonomy" id="1181879"/>
    <lineage>
        <taxon>Bacteria</taxon>
        <taxon>Bacillati</taxon>
        <taxon>Actinomycetota</taxon>
        <taxon>Actinomycetes</taxon>
        <taxon>Pseudonocardiales</taxon>
        <taxon>Pseudonocardiaceae</taxon>
        <taxon>Amycolatopsis</taxon>
    </lineage>
</organism>
<reference evidence="7 8" key="1">
    <citation type="submission" date="2020-08" db="EMBL/GenBank/DDBJ databases">
        <title>Sequencing the genomes of 1000 actinobacteria strains.</title>
        <authorList>
            <person name="Klenk H.-P."/>
        </authorList>
    </citation>
    <scope>NUCLEOTIDE SEQUENCE [LARGE SCALE GENOMIC DNA]</scope>
    <source>
        <strain evidence="7 8">DSM 45859</strain>
    </source>
</reference>
<sequence>MSDYTVRPITEAERRPVYDVLQRALHRNPVTDERWARITDFWAADGTTGAFAGELPVGVASSIPSTIVLPGGATLPMAAVDGVAVRSDWTRRGVLTAMMDTQLHEFAERGYPVAGLHASEAVIYGRFGYGVATRSATIRAKLPARLRDGATAPGTVHVLDGAEATATASAIHERIGLRRPGMIARPARWWEVSYSRKLDLEGYRLAVHTGPGDSGVPDGFAVFRTVPQRDHLDPNHGALLEAEDFVTADDAAVAGLWRFLLSVDLLATVNAPGRPVDEEVGVLLTDSRRARTVSVGDELWLRLVDVPAALAARTYGTADPVVLDVADRMLPDNTGRYRIGPDGVERTGAAADLALDVDTLAMLYLGEWRPATLALAGRITGADPGALSRADALFRTAQRPWCGTHFCADPRLSGLTPPAAPPAAARRTGRDSSARPAPRPGPDRRAPRAPRPGRTARPARPPRPAPPSAPPRGSPRPR</sequence>
<dbReference type="Proteomes" id="UP000581769">
    <property type="component" value="Unassembled WGS sequence"/>
</dbReference>
<comment type="caution">
    <text evidence="7">The sequence shown here is derived from an EMBL/GenBank/DDBJ whole genome shotgun (WGS) entry which is preliminary data.</text>
</comment>
<dbReference type="AlphaFoldDB" id="A0A840IQV2"/>
<evidence type="ECO:0000256" key="1">
    <source>
        <dbReference type="ARBA" id="ARBA00009213"/>
    </source>
</evidence>
<comment type="subunit">
    <text evidence="4">Homohexamer; trimer of dimers.</text>
</comment>
<dbReference type="Pfam" id="PF13530">
    <property type="entry name" value="SCP2_2"/>
    <property type="match status" value="1"/>
</dbReference>
<evidence type="ECO:0000259" key="6">
    <source>
        <dbReference type="PROSITE" id="PS51186"/>
    </source>
</evidence>
<evidence type="ECO:0000256" key="3">
    <source>
        <dbReference type="ARBA" id="ARBA00023315"/>
    </source>
</evidence>
<evidence type="ECO:0000313" key="7">
    <source>
        <dbReference type="EMBL" id="MBB4683592.1"/>
    </source>
</evidence>
<evidence type="ECO:0000256" key="5">
    <source>
        <dbReference type="SAM" id="MobiDB-lite"/>
    </source>
</evidence>
<dbReference type="PANTHER" id="PTHR37817:SF1">
    <property type="entry name" value="N-ACETYLTRANSFERASE EIS"/>
    <property type="match status" value="1"/>
</dbReference>
<feature type="binding site" evidence="4">
    <location>
        <begin position="119"/>
        <end position="120"/>
    </location>
    <ligand>
        <name>acetyl-CoA</name>
        <dbReference type="ChEBI" id="CHEBI:57288"/>
    </ligand>
</feature>
<feature type="compositionally biased region" description="Pro residues" evidence="5">
    <location>
        <begin position="459"/>
        <end position="478"/>
    </location>
</feature>
<dbReference type="InterPro" id="IPR022902">
    <property type="entry name" value="NAcTrfase_Eis"/>
</dbReference>
<dbReference type="Gene3D" id="3.40.630.30">
    <property type="match status" value="2"/>
</dbReference>
<evidence type="ECO:0000313" key="8">
    <source>
        <dbReference type="Proteomes" id="UP000581769"/>
    </source>
</evidence>
<feature type="region of interest" description="Disordered" evidence="5">
    <location>
        <begin position="410"/>
        <end position="478"/>
    </location>
</feature>
<keyword evidence="3 4" id="KW-0012">Acyltransferase</keyword>
<evidence type="ECO:0000256" key="2">
    <source>
        <dbReference type="ARBA" id="ARBA00022679"/>
    </source>
</evidence>
<dbReference type="InterPro" id="IPR000182">
    <property type="entry name" value="GNAT_dom"/>
</dbReference>
<dbReference type="EMBL" id="JACHMG010000001">
    <property type="protein sequence ID" value="MBB4683592.1"/>
    <property type="molecule type" value="Genomic_DNA"/>
</dbReference>
<dbReference type="PANTHER" id="PTHR37817">
    <property type="entry name" value="N-ACETYLTRANSFERASE EIS"/>
    <property type="match status" value="1"/>
</dbReference>
<dbReference type="Gene3D" id="3.30.1050.10">
    <property type="entry name" value="SCP2 sterol-binding domain"/>
    <property type="match status" value="1"/>
</dbReference>
<dbReference type="SUPFAM" id="SSF55729">
    <property type="entry name" value="Acyl-CoA N-acyltransferases (Nat)"/>
    <property type="match status" value="1"/>
</dbReference>
<dbReference type="PROSITE" id="PS51186">
    <property type="entry name" value="GNAT"/>
    <property type="match status" value="1"/>
</dbReference>
<dbReference type="InterPro" id="IPR036527">
    <property type="entry name" value="SCP2_sterol-bd_dom_sf"/>
</dbReference>
<name>A0A840IQV2_9PSEU</name>
<feature type="binding site" evidence="4">
    <location>
        <begin position="91"/>
        <end position="96"/>
    </location>
    <ligand>
        <name>acetyl-CoA</name>
        <dbReference type="ChEBI" id="CHEBI:57288"/>
    </ligand>
</feature>
<dbReference type="Pfam" id="PF17668">
    <property type="entry name" value="Acetyltransf_17"/>
    <property type="match status" value="1"/>
</dbReference>
<keyword evidence="8" id="KW-1185">Reference proteome</keyword>